<dbReference type="EMBL" id="BLXT01003087">
    <property type="protein sequence ID" value="GFO00408.1"/>
    <property type="molecule type" value="Genomic_DNA"/>
</dbReference>
<gene>
    <name evidence="2" type="ORF">PoB_002691300</name>
</gene>
<feature type="region of interest" description="Disordered" evidence="1">
    <location>
        <begin position="31"/>
        <end position="69"/>
    </location>
</feature>
<accession>A0AAV4A100</accession>
<evidence type="ECO:0000313" key="3">
    <source>
        <dbReference type="Proteomes" id="UP000735302"/>
    </source>
</evidence>
<proteinExistence type="predicted"/>
<organism evidence="2 3">
    <name type="scientific">Plakobranchus ocellatus</name>
    <dbReference type="NCBI Taxonomy" id="259542"/>
    <lineage>
        <taxon>Eukaryota</taxon>
        <taxon>Metazoa</taxon>
        <taxon>Spiralia</taxon>
        <taxon>Lophotrochozoa</taxon>
        <taxon>Mollusca</taxon>
        <taxon>Gastropoda</taxon>
        <taxon>Heterobranchia</taxon>
        <taxon>Euthyneura</taxon>
        <taxon>Panpulmonata</taxon>
        <taxon>Sacoglossa</taxon>
        <taxon>Placobranchoidea</taxon>
        <taxon>Plakobranchidae</taxon>
        <taxon>Plakobranchus</taxon>
    </lineage>
</organism>
<keyword evidence="3" id="KW-1185">Reference proteome</keyword>
<protein>
    <submittedName>
        <fullName evidence="2">Uncharacterized protein</fullName>
    </submittedName>
</protein>
<sequence length="126" mass="14813">MGRAWKLLGKHRLSVRVIVYSQSTTRWSQALRPSVRPERRWRGSNPRQKGPCRADSKATVPPTPRKHRCNELNWTTLGRSPSQRSPFLKKIIAYQQEICKERGRDRRTNYSICQRRNKIMAVIIIC</sequence>
<comment type="caution">
    <text evidence="2">The sequence shown here is derived from an EMBL/GenBank/DDBJ whole genome shotgun (WGS) entry which is preliminary data.</text>
</comment>
<name>A0AAV4A100_9GAST</name>
<reference evidence="2 3" key="1">
    <citation type="journal article" date="2021" name="Elife">
        <title>Chloroplast acquisition without the gene transfer in kleptoplastic sea slugs, Plakobranchus ocellatus.</title>
        <authorList>
            <person name="Maeda T."/>
            <person name="Takahashi S."/>
            <person name="Yoshida T."/>
            <person name="Shimamura S."/>
            <person name="Takaki Y."/>
            <person name="Nagai Y."/>
            <person name="Toyoda A."/>
            <person name="Suzuki Y."/>
            <person name="Arimoto A."/>
            <person name="Ishii H."/>
            <person name="Satoh N."/>
            <person name="Nishiyama T."/>
            <person name="Hasebe M."/>
            <person name="Maruyama T."/>
            <person name="Minagawa J."/>
            <person name="Obokata J."/>
            <person name="Shigenobu S."/>
        </authorList>
    </citation>
    <scope>NUCLEOTIDE SEQUENCE [LARGE SCALE GENOMIC DNA]</scope>
</reference>
<dbReference type="AlphaFoldDB" id="A0AAV4A100"/>
<evidence type="ECO:0000313" key="2">
    <source>
        <dbReference type="EMBL" id="GFO00408.1"/>
    </source>
</evidence>
<dbReference type="Proteomes" id="UP000735302">
    <property type="component" value="Unassembled WGS sequence"/>
</dbReference>
<evidence type="ECO:0000256" key="1">
    <source>
        <dbReference type="SAM" id="MobiDB-lite"/>
    </source>
</evidence>